<comment type="caution">
    <text evidence="1">The sequence shown here is derived from an EMBL/GenBank/DDBJ whole genome shotgun (WGS) entry which is preliminary data.</text>
</comment>
<keyword evidence="2" id="KW-1185">Reference proteome</keyword>
<sequence>MAVILAEVEDAKKVSRAVPAQKSLRIKHLHAADGLRRG</sequence>
<reference evidence="1 2" key="1">
    <citation type="submission" date="2023-08" db="EMBL/GenBank/DDBJ databases">
        <title>Functional and genomic diversity of the sorghum phyllosphere microbiome.</title>
        <authorList>
            <person name="Shade A."/>
        </authorList>
    </citation>
    <scope>NUCLEOTIDE SEQUENCE [LARGE SCALE GENOMIC DNA]</scope>
    <source>
        <strain evidence="1 2">SORGH_AS_0335</strain>
    </source>
</reference>
<accession>A0ABU1I9T6</accession>
<gene>
    <name evidence="1" type="ORF">QE399_001430</name>
</gene>
<organism evidence="1 2">
    <name type="scientific">Paracidovorax wautersii</name>
    <dbReference type="NCBI Taxonomy" id="1177982"/>
    <lineage>
        <taxon>Bacteria</taxon>
        <taxon>Pseudomonadati</taxon>
        <taxon>Pseudomonadota</taxon>
        <taxon>Betaproteobacteria</taxon>
        <taxon>Burkholderiales</taxon>
        <taxon>Comamonadaceae</taxon>
        <taxon>Paracidovorax</taxon>
    </lineage>
</organism>
<proteinExistence type="predicted"/>
<name>A0ABU1I9T6_9BURK</name>
<dbReference type="Proteomes" id="UP001267710">
    <property type="component" value="Unassembled WGS sequence"/>
</dbReference>
<dbReference type="EMBL" id="JAVIZX010000001">
    <property type="protein sequence ID" value="MDR6213741.1"/>
    <property type="molecule type" value="Genomic_DNA"/>
</dbReference>
<protein>
    <submittedName>
        <fullName evidence="1">Uncharacterized protein</fullName>
    </submittedName>
</protein>
<evidence type="ECO:0000313" key="1">
    <source>
        <dbReference type="EMBL" id="MDR6213741.1"/>
    </source>
</evidence>
<evidence type="ECO:0000313" key="2">
    <source>
        <dbReference type="Proteomes" id="UP001267710"/>
    </source>
</evidence>